<keyword evidence="1" id="KW-0812">Transmembrane</keyword>
<dbReference type="Gene3D" id="3.40.50.720">
    <property type="entry name" value="NAD(P)-binding Rossmann-like Domain"/>
    <property type="match status" value="1"/>
</dbReference>
<evidence type="ECO:0000313" key="3">
    <source>
        <dbReference type="Proteomes" id="UP000015105"/>
    </source>
</evidence>
<organism evidence="2 3">
    <name type="scientific">Aegilops tauschii subsp. strangulata</name>
    <name type="common">Goatgrass</name>
    <dbReference type="NCBI Taxonomy" id="200361"/>
    <lineage>
        <taxon>Eukaryota</taxon>
        <taxon>Viridiplantae</taxon>
        <taxon>Streptophyta</taxon>
        <taxon>Embryophyta</taxon>
        <taxon>Tracheophyta</taxon>
        <taxon>Spermatophyta</taxon>
        <taxon>Magnoliopsida</taxon>
        <taxon>Liliopsida</taxon>
        <taxon>Poales</taxon>
        <taxon>Poaceae</taxon>
        <taxon>BOP clade</taxon>
        <taxon>Pooideae</taxon>
        <taxon>Triticodae</taxon>
        <taxon>Triticeae</taxon>
        <taxon>Triticinae</taxon>
        <taxon>Aegilops</taxon>
    </lineage>
</organism>
<sequence length="107" mass="11824">MEAAAQTTSVVCVTGAGGFVASWLVKLLLSKPHFTVRGTVRDPGKGLPSFLASIRPSHLPKIPFHLACAVEDLCSPRRMFFQFLVMVVVCSVRAHMLQMLRMLISRR</sequence>
<dbReference type="SUPFAM" id="SSF51735">
    <property type="entry name" value="NAD(P)-binding Rossmann-fold domains"/>
    <property type="match status" value="1"/>
</dbReference>
<reference evidence="2" key="4">
    <citation type="submission" date="2019-03" db="UniProtKB">
        <authorList>
            <consortium name="EnsemblPlants"/>
        </authorList>
    </citation>
    <scope>IDENTIFICATION</scope>
</reference>
<reference evidence="2" key="5">
    <citation type="journal article" date="2021" name="G3 (Bethesda)">
        <title>Aegilops tauschii genome assembly Aet v5.0 features greater sequence contiguity and improved annotation.</title>
        <authorList>
            <person name="Wang L."/>
            <person name="Zhu T."/>
            <person name="Rodriguez J.C."/>
            <person name="Deal K.R."/>
            <person name="Dubcovsky J."/>
            <person name="McGuire P.E."/>
            <person name="Lux T."/>
            <person name="Spannagl M."/>
            <person name="Mayer K.F.X."/>
            <person name="Baldrich P."/>
            <person name="Meyers B.C."/>
            <person name="Huo N."/>
            <person name="Gu Y.Q."/>
            <person name="Zhou H."/>
            <person name="Devos K.M."/>
            <person name="Bennetzen J.L."/>
            <person name="Unver T."/>
            <person name="Budak H."/>
            <person name="Gulick P.J."/>
            <person name="Galiba G."/>
            <person name="Kalapos B."/>
            <person name="Nelson D.R."/>
            <person name="Li P."/>
            <person name="You F.M."/>
            <person name="Luo M.C."/>
            <person name="Dvorak J."/>
        </authorList>
    </citation>
    <scope>NUCLEOTIDE SEQUENCE [LARGE SCALE GENOMIC DNA]</scope>
    <source>
        <strain evidence="2">cv. AL8/78</strain>
    </source>
</reference>
<protein>
    <recommendedName>
        <fullName evidence="4">NAD-dependent epimerase/dehydratase domain-containing protein</fullName>
    </recommendedName>
</protein>
<keyword evidence="3" id="KW-1185">Reference proteome</keyword>
<proteinExistence type="predicted"/>
<dbReference type="AlphaFoldDB" id="A0A453SJZ0"/>
<reference evidence="3" key="2">
    <citation type="journal article" date="2017" name="Nat. Plants">
        <title>The Aegilops tauschii genome reveals multiple impacts of transposons.</title>
        <authorList>
            <person name="Zhao G."/>
            <person name="Zou C."/>
            <person name="Li K."/>
            <person name="Wang K."/>
            <person name="Li T."/>
            <person name="Gao L."/>
            <person name="Zhang X."/>
            <person name="Wang H."/>
            <person name="Yang Z."/>
            <person name="Liu X."/>
            <person name="Jiang W."/>
            <person name="Mao L."/>
            <person name="Kong X."/>
            <person name="Jiao Y."/>
            <person name="Jia J."/>
        </authorList>
    </citation>
    <scope>NUCLEOTIDE SEQUENCE [LARGE SCALE GENOMIC DNA]</scope>
    <source>
        <strain evidence="3">cv. AL8/78</strain>
    </source>
</reference>
<dbReference type="InterPro" id="IPR036291">
    <property type="entry name" value="NAD(P)-bd_dom_sf"/>
</dbReference>
<reference evidence="3" key="1">
    <citation type="journal article" date="2014" name="Science">
        <title>Ancient hybridizations among the ancestral genomes of bread wheat.</title>
        <authorList>
            <consortium name="International Wheat Genome Sequencing Consortium,"/>
            <person name="Marcussen T."/>
            <person name="Sandve S.R."/>
            <person name="Heier L."/>
            <person name="Spannagl M."/>
            <person name="Pfeifer M."/>
            <person name="Jakobsen K.S."/>
            <person name="Wulff B.B."/>
            <person name="Steuernagel B."/>
            <person name="Mayer K.F."/>
            <person name="Olsen O.A."/>
        </authorList>
    </citation>
    <scope>NUCLEOTIDE SEQUENCE [LARGE SCALE GENOMIC DNA]</scope>
    <source>
        <strain evidence="3">cv. AL8/78</strain>
    </source>
</reference>
<name>A0A453SJZ0_AEGTS</name>
<evidence type="ECO:0008006" key="4">
    <source>
        <dbReference type="Google" id="ProtNLM"/>
    </source>
</evidence>
<feature type="transmembrane region" description="Helical" evidence="1">
    <location>
        <begin position="79"/>
        <end position="97"/>
    </location>
</feature>
<keyword evidence="1" id="KW-0472">Membrane</keyword>
<keyword evidence="1" id="KW-1133">Transmembrane helix</keyword>
<dbReference type="Gramene" id="AET7Gv20966700.11">
    <property type="protein sequence ID" value="AET7Gv20966700.11"/>
    <property type="gene ID" value="AET7Gv20966700"/>
</dbReference>
<evidence type="ECO:0000256" key="1">
    <source>
        <dbReference type="SAM" id="Phobius"/>
    </source>
</evidence>
<evidence type="ECO:0000313" key="2">
    <source>
        <dbReference type="EnsemblPlants" id="AET7Gv20966700.11"/>
    </source>
</evidence>
<dbReference type="EnsemblPlants" id="AET7Gv20966700.11">
    <property type="protein sequence ID" value="AET7Gv20966700.11"/>
    <property type="gene ID" value="AET7Gv20966700"/>
</dbReference>
<dbReference type="Proteomes" id="UP000015105">
    <property type="component" value="Chromosome 7D"/>
</dbReference>
<reference evidence="2" key="3">
    <citation type="journal article" date="2017" name="Nature">
        <title>Genome sequence of the progenitor of the wheat D genome Aegilops tauschii.</title>
        <authorList>
            <person name="Luo M.C."/>
            <person name="Gu Y.Q."/>
            <person name="Puiu D."/>
            <person name="Wang H."/>
            <person name="Twardziok S.O."/>
            <person name="Deal K.R."/>
            <person name="Huo N."/>
            <person name="Zhu T."/>
            <person name="Wang L."/>
            <person name="Wang Y."/>
            <person name="McGuire P.E."/>
            <person name="Liu S."/>
            <person name="Long H."/>
            <person name="Ramasamy R.K."/>
            <person name="Rodriguez J.C."/>
            <person name="Van S.L."/>
            <person name="Yuan L."/>
            <person name="Wang Z."/>
            <person name="Xia Z."/>
            <person name="Xiao L."/>
            <person name="Anderson O.D."/>
            <person name="Ouyang S."/>
            <person name="Liang Y."/>
            <person name="Zimin A.V."/>
            <person name="Pertea G."/>
            <person name="Qi P."/>
            <person name="Bennetzen J.L."/>
            <person name="Dai X."/>
            <person name="Dawson M.W."/>
            <person name="Muller H.G."/>
            <person name="Kugler K."/>
            <person name="Rivarola-Duarte L."/>
            <person name="Spannagl M."/>
            <person name="Mayer K.F.X."/>
            <person name="Lu F.H."/>
            <person name="Bevan M.W."/>
            <person name="Leroy P."/>
            <person name="Li P."/>
            <person name="You F.M."/>
            <person name="Sun Q."/>
            <person name="Liu Z."/>
            <person name="Lyons E."/>
            <person name="Wicker T."/>
            <person name="Salzberg S.L."/>
            <person name="Devos K.M."/>
            <person name="Dvorak J."/>
        </authorList>
    </citation>
    <scope>NUCLEOTIDE SEQUENCE [LARGE SCALE GENOMIC DNA]</scope>
    <source>
        <strain evidence="2">cv. AL8/78</strain>
    </source>
</reference>
<accession>A0A453SJZ0</accession>